<dbReference type="AlphaFoldDB" id="A0A1M8A4I8"/>
<feature type="region of interest" description="Disordered" evidence="12">
    <location>
        <begin position="59"/>
        <end position="106"/>
    </location>
</feature>
<keyword evidence="7" id="KW-0811">Translocation</keyword>
<feature type="domain" description="CHCH" evidence="13">
    <location>
        <begin position="126"/>
        <end position="162"/>
    </location>
</feature>
<comment type="subcellular location">
    <subcellularLocation>
        <location evidence="2">Mitochondrion inner membrane</location>
        <topology evidence="2">Single-pass type II membrane protein</topology>
        <orientation evidence="2">Intermembrane side</orientation>
    </subcellularLocation>
</comment>
<comment type="cofactor">
    <cofactor evidence="1">
        <name>Cu(2+)</name>
        <dbReference type="ChEBI" id="CHEBI:29036"/>
    </cofactor>
</comment>
<dbReference type="PANTHER" id="PTHR21622">
    <property type="entry name" value="COILED-COIL-HELIX-COILED-COIL-HELIX DOMAIN CONTAINING 4"/>
    <property type="match status" value="1"/>
</dbReference>
<dbReference type="STRING" id="1230383.A0A1M8A4I8"/>
<reference evidence="15" key="1">
    <citation type="journal article" date="2017" name="Nucleic Acids Res.">
        <title>Proteogenomics produces comprehensive and highly accurate protein-coding gene annotation in a complete genome assembly of Malassezia sympodialis.</title>
        <authorList>
            <person name="Zhu Y."/>
            <person name="Engstroem P.G."/>
            <person name="Tellgren-Roth C."/>
            <person name="Baudo C.D."/>
            <person name="Kennell J.C."/>
            <person name="Sun S."/>
            <person name="Billmyre R.B."/>
            <person name="Schroeder M.S."/>
            <person name="Andersson A."/>
            <person name="Holm T."/>
            <person name="Sigurgeirsson B."/>
            <person name="Wu G."/>
            <person name="Sankaranarayanan S.R."/>
            <person name="Siddharthan R."/>
            <person name="Sanyal K."/>
            <person name="Lundeberg J."/>
            <person name="Nystedt B."/>
            <person name="Boekhout T."/>
            <person name="Dawson T.L. Jr."/>
            <person name="Heitman J."/>
            <person name="Scheynius A."/>
            <person name="Lehtioe J."/>
        </authorList>
    </citation>
    <scope>NUCLEOTIDE SEQUENCE [LARGE SCALE GENOMIC DNA]</scope>
    <source>
        <strain evidence="15">ATCC 42132</strain>
    </source>
</reference>
<evidence type="ECO:0000256" key="8">
    <source>
        <dbReference type="ARBA" id="ARBA00023128"/>
    </source>
</evidence>
<evidence type="ECO:0000313" key="14">
    <source>
        <dbReference type="EMBL" id="SHO77356.1"/>
    </source>
</evidence>
<keyword evidence="4" id="KW-0813">Transport</keyword>
<dbReference type="GO" id="GO:0005758">
    <property type="term" value="C:mitochondrial intermembrane space"/>
    <property type="evidence" value="ECO:0007669"/>
    <property type="project" value="TreeGrafter"/>
</dbReference>
<dbReference type="Pfam" id="PF06747">
    <property type="entry name" value="CHCH"/>
    <property type="match status" value="1"/>
</dbReference>
<evidence type="ECO:0000313" key="15">
    <source>
        <dbReference type="Proteomes" id="UP000186303"/>
    </source>
</evidence>
<evidence type="ECO:0000256" key="7">
    <source>
        <dbReference type="ARBA" id="ARBA00023010"/>
    </source>
</evidence>
<proteinExistence type="predicted"/>
<keyword evidence="8" id="KW-0496">Mitochondrion</keyword>
<evidence type="ECO:0000256" key="2">
    <source>
        <dbReference type="ARBA" id="ARBA00004164"/>
    </source>
</evidence>
<dbReference type="OrthoDB" id="7481291at2759"/>
<organism evidence="14 15">
    <name type="scientific">Malassezia sympodialis (strain ATCC 42132)</name>
    <name type="common">Atopic eczema-associated yeast</name>
    <dbReference type="NCBI Taxonomy" id="1230383"/>
    <lineage>
        <taxon>Eukaryota</taxon>
        <taxon>Fungi</taxon>
        <taxon>Dikarya</taxon>
        <taxon>Basidiomycota</taxon>
        <taxon>Ustilaginomycotina</taxon>
        <taxon>Malasseziomycetes</taxon>
        <taxon>Malasseziales</taxon>
        <taxon>Malasseziaceae</taxon>
        <taxon>Malassezia</taxon>
    </lineage>
</organism>
<gene>
    <name evidence="14" type="ORF">MSYG_1697</name>
</gene>
<dbReference type="PANTHER" id="PTHR21622:SF0">
    <property type="entry name" value="COILED-COIL-HELIX-COILED-COIL-HELIX DOMAIN CONTAINING 4"/>
    <property type="match status" value="1"/>
</dbReference>
<keyword evidence="15" id="KW-1185">Reference proteome</keyword>
<dbReference type="Proteomes" id="UP000186303">
    <property type="component" value="Chromosome 2"/>
</dbReference>
<evidence type="ECO:0000256" key="12">
    <source>
        <dbReference type="SAM" id="MobiDB-lite"/>
    </source>
</evidence>
<dbReference type="GO" id="GO:0015035">
    <property type="term" value="F:protein-disulfide reductase activity"/>
    <property type="evidence" value="ECO:0007669"/>
    <property type="project" value="InterPro"/>
</dbReference>
<keyword evidence="6" id="KW-0560">Oxidoreductase</keyword>
<name>A0A1M8A4I8_MALS4</name>
<evidence type="ECO:0000256" key="6">
    <source>
        <dbReference type="ARBA" id="ARBA00023002"/>
    </source>
</evidence>
<evidence type="ECO:0000256" key="5">
    <source>
        <dbReference type="ARBA" id="ARBA00022927"/>
    </source>
</evidence>
<dbReference type="GO" id="GO:0045041">
    <property type="term" value="P:protein import into mitochondrial intermembrane space"/>
    <property type="evidence" value="ECO:0007669"/>
    <property type="project" value="InterPro"/>
</dbReference>
<accession>A0A1M8A4I8</accession>
<dbReference type="VEuPathDB" id="FungiDB:MSYG_1697"/>
<dbReference type="EMBL" id="LT671822">
    <property type="protein sequence ID" value="SHO77356.1"/>
    <property type="molecule type" value="Genomic_DNA"/>
</dbReference>
<keyword evidence="10" id="KW-0676">Redox-active center</keyword>
<evidence type="ECO:0000256" key="10">
    <source>
        <dbReference type="ARBA" id="ARBA00023284"/>
    </source>
</evidence>
<evidence type="ECO:0000256" key="11">
    <source>
        <dbReference type="ARBA" id="ARBA00033150"/>
    </source>
</evidence>
<evidence type="ECO:0000256" key="9">
    <source>
        <dbReference type="ARBA" id="ARBA00023157"/>
    </source>
</evidence>
<dbReference type="Gene3D" id="1.10.287.2900">
    <property type="match status" value="1"/>
</dbReference>
<dbReference type="OMA" id="IRERCGX"/>
<sequence>MISRATSSFLLAARPATRRATQTARSSRSLVLPVGLAVAAVAVATAQPAVHLQPAYERPSFEERLRPRPTLVINRPSAPKEEPEDDESELADTDSTEEEAQSAYDERTGEINWDCPCLGGMADGPCGEEFKAAFSCFVFSEADPKGIDCVDKFKLMQDCFRQHPEVYADEIAADEAAEAEVAAEHARAPASDSSN</sequence>
<dbReference type="InterPro" id="IPR010625">
    <property type="entry name" value="CHCH"/>
</dbReference>
<evidence type="ECO:0000256" key="1">
    <source>
        <dbReference type="ARBA" id="ARBA00001973"/>
    </source>
</evidence>
<keyword evidence="5" id="KW-0653">Protein transport</keyword>
<dbReference type="PROSITE" id="PS51808">
    <property type="entry name" value="CHCH"/>
    <property type="match status" value="1"/>
</dbReference>
<evidence type="ECO:0000259" key="13">
    <source>
        <dbReference type="Pfam" id="PF06747"/>
    </source>
</evidence>
<evidence type="ECO:0000256" key="3">
    <source>
        <dbReference type="ARBA" id="ARBA00013714"/>
    </source>
</evidence>
<dbReference type="InterPro" id="IPR039289">
    <property type="entry name" value="CHCHD4"/>
</dbReference>
<protein>
    <recommendedName>
        <fullName evidence="3">Mitochondrial intermembrane space import and assembly protein 40</fullName>
    </recommendedName>
    <alternativeName>
        <fullName evidence="11">Mitochondrial import inner membrane translocase TIM40</fullName>
    </alternativeName>
</protein>
<keyword evidence="9" id="KW-1015">Disulfide bond</keyword>
<feature type="compositionally biased region" description="Acidic residues" evidence="12">
    <location>
        <begin position="82"/>
        <end position="100"/>
    </location>
</feature>
<dbReference type="GO" id="GO:0005743">
    <property type="term" value="C:mitochondrial inner membrane"/>
    <property type="evidence" value="ECO:0007669"/>
    <property type="project" value="UniProtKB-SubCell"/>
</dbReference>
<evidence type="ECO:0000256" key="4">
    <source>
        <dbReference type="ARBA" id="ARBA00022448"/>
    </source>
</evidence>